<dbReference type="CDD" id="cd01734">
    <property type="entry name" value="YlxS_C"/>
    <property type="match status" value="1"/>
</dbReference>
<dbReference type="OrthoDB" id="9805006at2"/>
<dbReference type="STRING" id="86166.TAGGR_2319"/>
<dbReference type="PANTHER" id="PTHR33867:SF1">
    <property type="entry name" value="RIBOSOME MATURATION FACTOR RIMP"/>
    <property type="match status" value="1"/>
</dbReference>
<evidence type="ECO:0000256" key="2">
    <source>
        <dbReference type="ARBA" id="ARBA00022517"/>
    </source>
</evidence>
<dbReference type="Gene3D" id="3.30.300.70">
    <property type="entry name" value="RimP-like superfamily, N-terminal"/>
    <property type="match status" value="1"/>
</dbReference>
<protein>
    <recommendedName>
        <fullName evidence="3">Ribosome maturation factor RimP</fullName>
    </recommendedName>
</protein>
<dbReference type="GO" id="GO:0005829">
    <property type="term" value="C:cytosol"/>
    <property type="evidence" value="ECO:0007669"/>
    <property type="project" value="TreeGrafter"/>
</dbReference>
<dbReference type="FunFam" id="2.30.30.180:FF:000011">
    <property type="entry name" value="Ribosome maturation factor RimP"/>
    <property type="match status" value="1"/>
</dbReference>
<dbReference type="InterPro" id="IPR003728">
    <property type="entry name" value="Ribosome_maturation_RimP"/>
</dbReference>
<evidence type="ECO:0000259" key="4">
    <source>
        <dbReference type="Pfam" id="PF02576"/>
    </source>
</evidence>
<gene>
    <name evidence="3" type="primary">rimP</name>
    <name evidence="6" type="ORF">TAGGR_2319</name>
</gene>
<dbReference type="Proteomes" id="UP000054976">
    <property type="component" value="Unassembled WGS sequence"/>
</dbReference>
<dbReference type="EMBL" id="BCNO01000002">
    <property type="protein sequence ID" value="GAQ95426.1"/>
    <property type="molecule type" value="Genomic_DNA"/>
</dbReference>
<dbReference type="GO" id="GO:0000028">
    <property type="term" value="P:ribosomal small subunit assembly"/>
    <property type="evidence" value="ECO:0007669"/>
    <property type="project" value="TreeGrafter"/>
</dbReference>
<keyword evidence="7" id="KW-1185">Reference proteome</keyword>
<dbReference type="InterPro" id="IPR028989">
    <property type="entry name" value="RimP_N"/>
</dbReference>
<comment type="subcellular location">
    <subcellularLocation>
        <location evidence="3">Cytoplasm</location>
    </subcellularLocation>
</comment>
<dbReference type="SUPFAM" id="SSF75420">
    <property type="entry name" value="YhbC-like, N-terminal domain"/>
    <property type="match status" value="1"/>
</dbReference>
<dbReference type="Gene3D" id="2.30.30.180">
    <property type="entry name" value="Ribosome maturation factor RimP, C-terminal domain"/>
    <property type="match status" value="1"/>
</dbReference>
<evidence type="ECO:0000259" key="5">
    <source>
        <dbReference type="Pfam" id="PF17384"/>
    </source>
</evidence>
<dbReference type="SUPFAM" id="SSF74942">
    <property type="entry name" value="YhbC-like, C-terminal domain"/>
    <property type="match status" value="1"/>
</dbReference>
<organism evidence="6 7">
    <name type="scientific">Thermodesulfovibrio aggregans</name>
    <dbReference type="NCBI Taxonomy" id="86166"/>
    <lineage>
        <taxon>Bacteria</taxon>
        <taxon>Pseudomonadati</taxon>
        <taxon>Nitrospirota</taxon>
        <taxon>Thermodesulfovibrionia</taxon>
        <taxon>Thermodesulfovibrionales</taxon>
        <taxon>Thermodesulfovibrionaceae</taxon>
        <taxon>Thermodesulfovibrio</taxon>
    </lineage>
</organism>
<evidence type="ECO:0000256" key="1">
    <source>
        <dbReference type="ARBA" id="ARBA00022490"/>
    </source>
</evidence>
<dbReference type="GO" id="GO:0006412">
    <property type="term" value="P:translation"/>
    <property type="evidence" value="ECO:0007669"/>
    <property type="project" value="TreeGrafter"/>
</dbReference>
<dbReference type="FunFam" id="3.30.300.70:FF:000001">
    <property type="entry name" value="Ribosome maturation factor RimP"/>
    <property type="match status" value="1"/>
</dbReference>
<dbReference type="AlphaFoldDB" id="A0A0U9HTC9"/>
<dbReference type="RefSeq" id="WP_059176860.1">
    <property type="nucleotide sequence ID" value="NZ_BCNO01000002.1"/>
</dbReference>
<dbReference type="InterPro" id="IPR035956">
    <property type="entry name" value="RimP_N_sf"/>
</dbReference>
<evidence type="ECO:0000256" key="3">
    <source>
        <dbReference type="HAMAP-Rule" id="MF_01077"/>
    </source>
</evidence>
<reference evidence="7" key="1">
    <citation type="submission" date="2016-01" db="EMBL/GenBank/DDBJ databases">
        <title>Draft genome sequence of Thermodesulfovibrio aggregans strain TGE-P1.</title>
        <authorList>
            <person name="Sekiguchi Y."/>
            <person name="Ohashi A."/>
            <person name="Matsuura N."/>
            <person name="Tourlousse M.D."/>
        </authorList>
    </citation>
    <scope>NUCLEOTIDE SEQUENCE [LARGE SCALE GENOMIC DNA]</scope>
    <source>
        <strain evidence="7">TGE-P1</strain>
    </source>
</reference>
<dbReference type="PANTHER" id="PTHR33867">
    <property type="entry name" value="RIBOSOME MATURATION FACTOR RIMP"/>
    <property type="match status" value="1"/>
</dbReference>
<dbReference type="HAMAP" id="MF_01077">
    <property type="entry name" value="RimP"/>
    <property type="match status" value="1"/>
</dbReference>
<accession>A0A0U9HTC9</accession>
<dbReference type="Pfam" id="PF17384">
    <property type="entry name" value="DUF150_C"/>
    <property type="match status" value="1"/>
</dbReference>
<feature type="domain" description="Ribosome maturation factor RimP C-terminal" evidence="5">
    <location>
        <begin position="88"/>
        <end position="163"/>
    </location>
</feature>
<evidence type="ECO:0000313" key="6">
    <source>
        <dbReference type="EMBL" id="GAQ95426.1"/>
    </source>
</evidence>
<comment type="similarity">
    <text evidence="3">Belongs to the RimP family.</text>
</comment>
<proteinExistence type="inferred from homology"/>
<dbReference type="InterPro" id="IPR036847">
    <property type="entry name" value="RimP_C_sf"/>
</dbReference>
<name>A0A0U9HTC9_9BACT</name>
<comment type="caution">
    <text evidence="6">The sequence shown here is derived from an EMBL/GenBank/DDBJ whole genome shotgun (WGS) entry which is preliminary data.</text>
</comment>
<feature type="domain" description="Ribosome maturation factor RimP N-terminal" evidence="4">
    <location>
        <begin position="15"/>
        <end position="85"/>
    </location>
</feature>
<keyword evidence="1 3" id="KW-0963">Cytoplasm</keyword>
<dbReference type="Pfam" id="PF02576">
    <property type="entry name" value="RimP_N"/>
    <property type="match status" value="1"/>
</dbReference>
<evidence type="ECO:0000313" key="7">
    <source>
        <dbReference type="Proteomes" id="UP000054976"/>
    </source>
</evidence>
<dbReference type="InterPro" id="IPR028998">
    <property type="entry name" value="RimP_C"/>
</dbReference>
<sequence length="164" mass="18611">MNIKELKEKITEYAQEVSEQEGCELLEVEIHPGGRGLILRLFIDKEGGVTIKDCENFSRALEAILDVEDPIKGSYVLEVSSPGIDRPLKEKKDFLRNIGRNVKITTKDKIADRTFFIGKVIDAGDDWVRIEIKEAKKKGSKKEEKSELLFIPFNKILKAQVHIG</sequence>
<comment type="function">
    <text evidence="3">Required for maturation of 30S ribosomal subunits.</text>
</comment>
<keyword evidence="2 3" id="KW-0690">Ribosome biogenesis</keyword>